<accession>A0ABP7RK84</accession>
<dbReference type="Gene3D" id="3.30.110.170">
    <property type="entry name" value="Protein of unknown function (DUF541), domain 1"/>
    <property type="match status" value="1"/>
</dbReference>
<comment type="caution">
    <text evidence="1">The sequence shown here is derived from an EMBL/GenBank/DDBJ whole genome shotgun (WGS) entry which is preliminary data.</text>
</comment>
<evidence type="ECO:0008006" key="3">
    <source>
        <dbReference type="Google" id="ProtNLM"/>
    </source>
</evidence>
<sequence length="244" mass="26605">MSALPVARKRFLAQLMFKPSSSGIFASLRAAPFAGSVGEVAEVVTKGTGEVERIADRAQLWVSYSANGHDRTAAVNELTSRISRVEPLLDREGVEVRSRRLSVHTNWENGHRVGSGAEQYYSVRVTDREQLDELLGALIAAEPAWLNGPDWELSDRSEAVADAQHHAVEDARRRAQGYAAALGVRLGPLLRITDGDDTYGGGGVERMAYAASATSYTPDTRELKLEPQPVTVSVRCTTTWVLLE</sequence>
<keyword evidence="2" id="KW-1185">Reference proteome</keyword>
<gene>
    <name evidence="1" type="ORF">GCM10022247_18600</name>
</gene>
<organism evidence="1 2">
    <name type="scientific">Allokutzneria multivorans</name>
    <dbReference type="NCBI Taxonomy" id="1142134"/>
    <lineage>
        <taxon>Bacteria</taxon>
        <taxon>Bacillati</taxon>
        <taxon>Actinomycetota</taxon>
        <taxon>Actinomycetes</taxon>
        <taxon>Pseudonocardiales</taxon>
        <taxon>Pseudonocardiaceae</taxon>
        <taxon>Allokutzneria</taxon>
    </lineage>
</organism>
<reference evidence="2" key="1">
    <citation type="journal article" date="2019" name="Int. J. Syst. Evol. Microbiol.">
        <title>The Global Catalogue of Microorganisms (GCM) 10K type strain sequencing project: providing services to taxonomists for standard genome sequencing and annotation.</title>
        <authorList>
            <consortium name="The Broad Institute Genomics Platform"/>
            <consortium name="The Broad Institute Genome Sequencing Center for Infectious Disease"/>
            <person name="Wu L."/>
            <person name="Ma J."/>
        </authorList>
    </citation>
    <scope>NUCLEOTIDE SEQUENCE [LARGE SCALE GENOMIC DNA]</scope>
    <source>
        <strain evidence="2">JCM 17342</strain>
    </source>
</reference>
<dbReference type="PANTHER" id="PTHR34387:SF1">
    <property type="entry name" value="PERIPLASMIC IMMUNOGENIC PROTEIN"/>
    <property type="match status" value="1"/>
</dbReference>
<dbReference type="Pfam" id="PF04402">
    <property type="entry name" value="SIMPL"/>
    <property type="match status" value="1"/>
</dbReference>
<dbReference type="PANTHER" id="PTHR34387">
    <property type="entry name" value="SLR1258 PROTEIN"/>
    <property type="match status" value="1"/>
</dbReference>
<dbReference type="EMBL" id="BAABAL010000005">
    <property type="protein sequence ID" value="GAA3998666.1"/>
    <property type="molecule type" value="Genomic_DNA"/>
</dbReference>
<dbReference type="InterPro" id="IPR007497">
    <property type="entry name" value="SIMPL/DUF541"/>
</dbReference>
<protein>
    <recommendedName>
        <fullName evidence="3">SIMPL domain-containing protein</fullName>
    </recommendedName>
</protein>
<evidence type="ECO:0000313" key="1">
    <source>
        <dbReference type="EMBL" id="GAA3998666.1"/>
    </source>
</evidence>
<dbReference type="Proteomes" id="UP001501747">
    <property type="component" value="Unassembled WGS sequence"/>
</dbReference>
<proteinExistence type="predicted"/>
<dbReference type="Gene3D" id="3.30.70.2970">
    <property type="entry name" value="Protein of unknown function (DUF541), domain 2"/>
    <property type="match status" value="1"/>
</dbReference>
<name>A0ABP7RK84_9PSEU</name>
<dbReference type="InterPro" id="IPR052022">
    <property type="entry name" value="26kDa_periplasmic_antigen"/>
</dbReference>
<evidence type="ECO:0000313" key="2">
    <source>
        <dbReference type="Proteomes" id="UP001501747"/>
    </source>
</evidence>